<dbReference type="SMART" id="SM00271">
    <property type="entry name" value="DnaJ"/>
    <property type="match status" value="1"/>
</dbReference>
<dbReference type="InterPro" id="IPR002939">
    <property type="entry name" value="DnaJ_C"/>
</dbReference>
<dbReference type="Gene3D" id="2.60.260.20">
    <property type="entry name" value="Urease metallochaperone UreE, N-terminal domain"/>
    <property type="match status" value="2"/>
</dbReference>
<dbReference type="AlphaFoldDB" id="A0A975J166"/>
<dbReference type="PANTHER" id="PTHR43096:SF52">
    <property type="entry name" value="DNAJ HOMOLOG 1, MITOCHONDRIAL-RELATED"/>
    <property type="match status" value="1"/>
</dbReference>
<dbReference type="FunFam" id="2.60.260.20:FF:000013">
    <property type="entry name" value="DnaJ subfamily B member 11"/>
    <property type="match status" value="1"/>
</dbReference>
<organism evidence="5 6">
    <name type="scientific">Luteolibacter ambystomatis</name>
    <dbReference type="NCBI Taxonomy" id="2824561"/>
    <lineage>
        <taxon>Bacteria</taxon>
        <taxon>Pseudomonadati</taxon>
        <taxon>Verrucomicrobiota</taxon>
        <taxon>Verrucomicrobiia</taxon>
        <taxon>Verrucomicrobiales</taxon>
        <taxon>Verrucomicrobiaceae</taxon>
        <taxon>Luteolibacter</taxon>
    </lineage>
</organism>
<dbReference type="GO" id="GO:0005737">
    <property type="term" value="C:cytoplasm"/>
    <property type="evidence" value="ECO:0007669"/>
    <property type="project" value="TreeGrafter"/>
</dbReference>
<dbReference type="InterPro" id="IPR001623">
    <property type="entry name" value="DnaJ_domain"/>
</dbReference>
<dbReference type="InterPro" id="IPR008971">
    <property type="entry name" value="HSP40/DnaJ_pept-bd"/>
</dbReference>
<dbReference type="Gene3D" id="1.10.287.110">
    <property type="entry name" value="DnaJ domain"/>
    <property type="match status" value="1"/>
</dbReference>
<dbReference type="Pfam" id="PF00226">
    <property type="entry name" value="DnaJ"/>
    <property type="match status" value="1"/>
</dbReference>
<feature type="domain" description="J" evidence="4">
    <location>
        <begin position="7"/>
        <end position="72"/>
    </location>
</feature>
<dbReference type="InterPro" id="IPR018253">
    <property type="entry name" value="DnaJ_domain_CS"/>
</dbReference>
<dbReference type="GO" id="GO:0042026">
    <property type="term" value="P:protein refolding"/>
    <property type="evidence" value="ECO:0007669"/>
    <property type="project" value="TreeGrafter"/>
</dbReference>
<dbReference type="PROSITE" id="PS50076">
    <property type="entry name" value="DNAJ_2"/>
    <property type="match status" value="1"/>
</dbReference>
<dbReference type="PROSITE" id="PS00636">
    <property type="entry name" value="DNAJ_1"/>
    <property type="match status" value="1"/>
</dbReference>
<dbReference type="PRINTS" id="PR00625">
    <property type="entry name" value="JDOMAIN"/>
</dbReference>
<dbReference type="Pfam" id="PF01556">
    <property type="entry name" value="DnaJ_C"/>
    <property type="match status" value="1"/>
</dbReference>
<gene>
    <name evidence="5" type="ORF">KBB96_04415</name>
</gene>
<keyword evidence="6" id="KW-1185">Reference proteome</keyword>
<dbReference type="EMBL" id="CP073100">
    <property type="protein sequence ID" value="QUE52138.1"/>
    <property type="molecule type" value="Genomic_DNA"/>
</dbReference>
<dbReference type="InterPro" id="IPR036869">
    <property type="entry name" value="J_dom_sf"/>
</dbReference>
<dbReference type="CDD" id="cd10747">
    <property type="entry name" value="DnaJ_C"/>
    <property type="match status" value="1"/>
</dbReference>
<evidence type="ECO:0000256" key="2">
    <source>
        <dbReference type="ARBA" id="ARBA00023125"/>
    </source>
</evidence>
<dbReference type="Proteomes" id="UP000676169">
    <property type="component" value="Chromosome"/>
</dbReference>
<evidence type="ECO:0000259" key="4">
    <source>
        <dbReference type="PROSITE" id="PS50076"/>
    </source>
</evidence>
<evidence type="ECO:0000256" key="1">
    <source>
        <dbReference type="ARBA" id="ARBA00022490"/>
    </source>
</evidence>
<keyword evidence="1" id="KW-0963">Cytoplasm</keyword>
<proteinExistence type="predicted"/>
<dbReference type="RefSeq" id="WP_211632748.1">
    <property type="nucleotide sequence ID" value="NZ_CP073100.1"/>
</dbReference>
<dbReference type="FunFam" id="2.60.260.20:FF:000008">
    <property type="entry name" value="Curved DNA-binding protein"/>
    <property type="match status" value="1"/>
</dbReference>
<evidence type="ECO:0000256" key="3">
    <source>
        <dbReference type="ARBA" id="ARBA00023186"/>
    </source>
</evidence>
<evidence type="ECO:0000313" key="5">
    <source>
        <dbReference type="EMBL" id="QUE52138.1"/>
    </source>
</evidence>
<dbReference type="CDD" id="cd06257">
    <property type="entry name" value="DnaJ"/>
    <property type="match status" value="1"/>
</dbReference>
<dbReference type="GO" id="GO:0003677">
    <property type="term" value="F:DNA binding"/>
    <property type="evidence" value="ECO:0007669"/>
    <property type="project" value="UniProtKB-KW"/>
</dbReference>
<protein>
    <submittedName>
        <fullName evidence="5">J domain-containing protein</fullName>
    </submittedName>
</protein>
<reference evidence="5" key="1">
    <citation type="submission" date="2021-04" db="EMBL/GenBank/DDBJ databases">
        <title>Luteolibacter sp. 32A isolated from the skin of an Anderson's salamander (Ambystoma andersonii).</title>
        <authorList>
            <person name="Spergser J."/>
            <person name="Busse H.-J."/>
        </authorList>
    </citation>
    <scope>NUCLEOTIDE SEQUENCE</scope>
    <source>
        <strain evidence="5">32A</strain>
    </source>
</reference>
<name>A0A975J166_9BACT</name>
<evidence type="ECO:0000313" key="6">
    <source>
        <dbReference type="Proteomes" id="UP000676169"/>
    </source>
</evidence>
<keyword evidence="2" id="KW-0238">DNA-binding</keyword>
<keyword evidence="3" id="KW-0143">Chaperone</keyword>
<dbReference type="PANTHER" id="PTHR43096">
    <property type="entry name" value="DNAJ HOMOLOG 1, MITOCHONDRIAL-RELATED"/>
    <property type="match status" value="1"/>
</dbReference>
<dbReference type="SUPFAM" id="SSF46565">
    <property type="entry name" value="Chaperone J-domain"/>
    <property type="match status" value="1"/>
</dbReference>
<dbReference type="KEGG" id="lamb:KBB96_04415"/>
<dbReference type="SUPFAM" id="SSF49493">
    <property type="entry name" value="HSP40/DnaJ peptide-binding domain"/>
    <property type="match status" value="2"/>
</dbReference>
<accession>A0A975J166</accession>
<dbReference type="GO" id="GO:0051082">
    <property type="term" value="F:unfolded protein binding"/>
    <property type="evidence" value="ECO:0007669"/>
    <property type="project" value="InterPro"/>
</dbReference>
<sequence>MSVKFQDYYETLGVSRGATQEEIKKAFRKLARTHHPDVAKDKAGSEEKFKQINEAYEVLGDPEKRKRYDELGANWNQTGGPPPSEGGFGGWSWEPNEGGASFEFGGTGFSDFFERYFSGAQGGFGGSPRSSRPQGSFQQRGHDVEADILVSLEDALHGSQRSITLRRPDGTADTFDIRIPAGLREGQRIRLAGKGGPGAGGAPAGDVYLSIRFARHPEFQVDGADLDYDLDLAPWEAVLGVEVKISTLDGPAKLRVPPGTESGTRLRLKGRGMTGKDKQRGDLYAIVHIQVPDHSTAEEEELWKKLAAASNFNPRNPS</sequence>